<dbReference type="Proteomes" id="UP001595828">
    <property type="component" value="Unassembled WGS sequence"/>
</dbReference>
<dbReference type="EMBL" id="JBHSDR010000006">
    <property type="protein sequence ID" value="MFC4295623.1"/>
    <property type="molecule type" value="Genomic_DNA"/>
</dbReference>
<name>A0ABV8RQF0_9SPHN</name>
<sequence length="150" mass="15948">MTASAIFPDGEAAAAFVAAVDAMAREGAAEEASRELDCALSALEEAGHPVARECRESEDIRPYLATLEESWSETLDPLDRDALLIGGAVLALRTGQKLAEDVPEEEPMVSIPALRRRLNGVPASDIALQPVAVAPRLSLVGRLFSRKRAA</sequence>
<reference evidence="2" key="1">
    <citation type="journal article" date="2019" name="Int. J. Syst. Evol. Microbiol.">
        <title>The Global Catalogue of Microorganisms (GCM) 10K type strain sequencing project: providing services to taxonomists for standard genome sequencing and annotation.</title>
        <authorList>
            <consortium name="The Broad Institute Genomics Platform"/>
            <consortium name="The Broad Institute Genome Sequencing Center for Infectious Disease"/>
            <person name="Wu L."/>
            <person name="Ma J."/>
        </authorList>
    </citation>
    <scope>NUCLEOTIDE SEQUENCE [LARGE SCALE GENOMIC DNA]</scope>
    <source>
        <strain evidence="2">CGMCC 1.12989</strain>
    </source>
</reference>
<accession>A0ABV8RQF0</accession>
<comment type="caution">
    <text evidence="1">The sequence shown here is derived from an EMBL/GenBank/DDBJ whole genome shotgun (WGS) entry which is preliminary data.</text>
</comment>
<keyword evidence="2" id="KW-1185">Reference proteome</keyword>
<organism evidence="1 2">
    <name type="scientific">Novosphingobium tardum</name>
    <dbReference type="NCBI Taxonomy" id="1538021"/>
    <lineage>
        <taxon>Bacteria</taxon>
        <taxon>Pseudomonadati</taxon>
        <taxon>Pseudomonadota</taxon>
        <taxon>Alphaproteobacteria</taxon>
        <taxon>Sphingomonadales</taxon>
        <taxon>Sphingomonadaceae</taxon>
        <taxon>Novosphingobium</taxon>
    </lineage>
</organism>
<gene>
    <name evidence="1" type="ORF">ACFO0A_11215</name>
</gene>
<protein>
    <submittedName>
        <fullName evidence="1">Uncharacterized protein</fullName>
    </submittedName>
</protein>
<evidence type="ECO:0000313" key="2">
    <source>
        <dbReference type="Proteomes" id="UP001595828"/>
    </source>
</evidence>
<proteinExistence type="predicted"/>
<evidence type="ECO:0000313" key="1">
    <source>
        <dbReference type="EMBL" id="MFC4295623.1"/>
    </source>
</evidence>
<dbReference type="RefSeq" id="WP_379539092.1">
    <property type="nucleotide sequence ID" value="NZ_JBHSDR010000006.1"/>
</dbReference>